<organism evidence="2 3">
    <name type="scientific">Zoarces viviparus</name>
    <name type="common">Viviparous eelpout</name>
    <name type="synonym">Blennius viviparus</name>
    <dbReference type="NCBI Taxonomy" id="48416"/>
    <lineage>
        <taxon>Eukaryota</taxon>
        <taxon>Metazoa</taxon>
        <taxon>Chordata</taxon>
        <taxon>Craniata</taxon>
        <taxon>Vertebrata</taxon>
        <taxon>Euteleostomi</taxon>
        <taxon>Actinopterygii</taxon>
        <taxon>Neopterygii</taxon>
        <taxon>Teleostei</taxon>
        <taxon>Neoteleostei</taxon>
        <taxon>Acanthomorphata</taxon>
        <taxon>Eupercaria</taxon>
        <taxon>Perciformes</taxon>
        <taxon>Cottioidei</taxon>
        <taxon>Zoarcales</taxon>
        <taxon>Zoarcidae</taxon>
        <taxon>Zoarcinae</taxon>
        <taxon>Zoarces</taxon>
    </lineage>
</organism>
<gene>
    <name evidence="2" type="ORF">VZT92_020672</name>
</gene>
<name>A0AAW1EF45_ZOAVI</name>
<accession>A0AAW1EF45</accession>
<proteinExistence type="predicted"/>
<protein>
    <submittedName>
        <fullName evidence="2">Uncharacterized protein</fullName>
    </submittedName>
</protein>
<comment type="caution">
    <text evidence="2">The sequence shown here is derived from an EMBL/GenBank/DDBJ whole genome shotgun (WGS) entry which is preliminary data.</text>
</comment>
<dbReference type="EMBL" id="JBCEZU010000329">
    <property type="protein sequence ID" value="KAK9520812.1"/>
    <property type="molecule type" value="Genomic_DNA"/>
</dbReference>
<dbReference type="Proteomes" id="UP001488805">
    <property type="component" value="Unassembled WGS sequence"/>
</dbReference>
<evidence type="ECO:0000313" key="3">
    <source>
        <dbReference type="Proteomes" id="UP001488805"/>
    </source>
</evidence>
<keyword evidence="3" id="KW-1185">Reference proteome</keyword>
<reference evidence="2 3" key="1">
    <citation type="journal article" date="2024" name="Genome Biol. Evol.">
        <title>Chromosome-level genome assembly of the viviparous eelpout Zoarces viviparus.</title>
        <authorList>
            <person name="Fuhrmann N."/>
            <person name="Brasseur M.V."/>
            <person name="Bakowski C.E."/>
            <person name="Podsiadlowski L."/>
            <person name="Prost S."/>
            <person name="Krehenwinkel H."/>
            <person name="Mayer C."/>
        </authorList>
    </citation>
    <scope>NUCLEOTIDE SEQUENCE [LARGE SCALE GENOMIC DNA]</scope>
    <source>
        <strain evidence="2">NO-MEL_2022_Ind0_liver</strain>
    </source>
</reference>
<evidence type="ECO:0000313" key="2">
    <source>
        <dbReference type="EMBL" id="KAK9520812.1"/>
    </source>
</evidence>
<dbReference type="AlphaFoldDB" id="A0AAW1EF45"/>
<sequence>MQNPRGARHGGAPAEPLLVFATRSIVRKRMFSSASIGKPARQVRSPSSQHAHPSYSRIDGDVELLWTEAERRER</sequence>
<evidence type="ECO:0000256" key="1">
    <source>
        <dbReference type="SAM" id="MobiDB-lite"/>
    </source>
</evidence>
<feature type="region of interest" description="Disordered" evidence="1">
    <location>
        <begin position="33"/>
        <end position="56"/>
    </location>
</feature>